<dbReference type="Pfam" id="PF01370">
    <property type="entry name" value="Epimerase"/>
    <property type="match status" value="1"/>
</dbReference>
<dbReference type="InterPro" id="IPR001509">
    <property type="entry name" value="Epimerase_deHydtase"/>
</dbReference>
<keyword evidence="1" id="KW-0560">Oxidoreductase</keyword>
<comment type="similarity">
    <text evidence="2">Belongs to the NAD(P)-dependent epimerase/dehydratase family. Dihydroflavonol-4-reductase subfamily.</text>
</comment>
<proteinExistence type="inferred from homology"/>
<dbReference type="PANTHER" id="PTHR10366">
    <property type="entry name" value="NAD DEPENDENT EPIMERASE/DEHYDRATASE"/>
    <property type="match status" value="1"/>
</dbReference>
<reference evidence="5" key="1">
    <citation type="submission" date="2018-06" db="EMBL/GenBank/DDBJ databases">
        <authorList>
            <person name="Guldener U."/>
        </authorList>
    </citation>
    <scope>NUCLEOTIDE SEQUENCE [LARGE SCALE GENOMIC DNA]</scope>
    <source>
        <strain evidence="5">UTAD17</strain>
    </source>
</reference>
<sequence length="376" mass="42223">MASRFSNNSTKSVVLVTGATGWIAQHVIHDLLETQCYRVIGTARTRGKCNNLLQSFGNTPLLTMEVVSDLSLPSAFDPVFKKNGNDIEYVLHMASPVYMKSTDYQKVYLEPALNGTRSLLEAIEKYGSKKVRHVVYTSSVAAMFKTSQILAQTKNNTSAFGKDNFLLSNYDENSWNPDSWTDCQTGDREAYAGSKKFAEKFAWDYVHNHKVNYTFNTINPVWVLGPQVFAADVGNSLLGSNKLIANIVKNSGNNNFTIDYAFKGLEVDVRDVSRAHLASIKNGGKFNGHRLLMYNGEFTLKTIISIINSEFPKEVLNIPSVKVKEMDDDYVKPNYKPRFIDNSKTMELLGFDLISFEKTVKDSVVQMVENHLNTVE</sequence>
<organism evidence="4 5">
    <name type="scientific">Saccharomycodes ludwigii</name>
    <dbReference type="NCBI Taxonomy" id="36035"/>
    <lineage>
        <taxon>Eukaryota</taxon>
        <taxon>Fungi</taxon>
        <taxon>Dikarya</taxon>
        <taxon>Ascomycota</taxon>
        <taxon>Saccharomycotina</taxon>
        <taxon>Saccharomycetes</taxon>
        <taxon>Saccharomycodales</taxon>
        <taxon>Saccharomycodaceae</taxon>
        <taxon>Saccharomycodes</taxon>
    </lineage>
</organism>
<evidence type="ECO:0000313" key="5">
    <source>
        <dbReference type="Proteomes" id="UP000262825"/>
    </source>
</evidence>
<dbReference type="GO" id="GO:0016616">
    <property type="term" value="F:oxidoreductase activity, acting on the CH-OH group of donors, NAD or NADP as acceptor"/>
    <property type="evidence" value="ECO:0007669"/>
    <property type="project" value="TreeGrafter"/>
</dbReference>
<evidence type="ECO:0000259" key="3">
    <source>
        <dbReference type="Pfam" id="PF01370"/>
    </source>
</evidence>
<evidence type="ECO:0000313" key="4">
    <source>
        <dbReference type="EMBL" id="SSD60790.1"/>
    </source>
</evidence>
<dbReference type="InterPro" id="IPR050425">
    <property type="entry name" value="NAD(P)_dehydrat-like"/>
</dbReference>
<gene>
    <name evidence="4" type="ORF">SCODWIG_02551</name>
</gene>
<dbReference type="OrthoDB" id="2735536at2759"/>
<dbReference type="Gene3D" id="3.40.50.720">
    <property type="entry name" value="NAD(P)-binding Rossmann-like Domain"/>
    <property type="match status" value="1"/>
</dbReference>
<keyword evidence="5" id="KW-1185">Reference proteome</keyword>
<dbReference type="EMBL" id="UFAJ01000454">
    <property type="protein sequence ID" value="SSD60790.1"/>
    <property type="molecule type" value="Genomic_DNA"/>
</dbReference>
<dbReference type="InterPro" id="IPR036291">
    <property type="entry name" value="NAD(P)-bd_dom_sf"/>
</dbReference>
<feature type="domain" description="NAD-dependent epimerase/dehydratase" evidence="3">
    <location>
        <begin position="14"/>
        <end position="146"/>
    </location>
</feature>
<name>A0A376B9I8_9ASCO</name>
<dbReference type="SUPFAM" id="SSF51735">
    <property type="entry name" value="NAD(P)-binding Rossmann-fold domains"/>
    <property type="match status" value="1"/>
</dbReference>
<dbReference type="AlphaFoldDB" id="A0A376B9I8"/>
<accession>A0A376B9I8</accession>
<evidence type="ECO:0000256" key="2">
    <source>
        <dbReference type="ARBA" id="ARBA00023445"/>
    </source>
</evidence>
<evidence type="ECO:0000256" key="1">
    <source>
        <dbReference type="ARBA" id="ARBA00023002"/>
    </source>
</evidence>
<protein>
    <submittedName>
        <fullName evidence="4">Related to carbonyl reductase (NADPH-dependent)</fullName>
    </submittedName>
</protein>
<dbReference type="Proteomes" id="UP000262825">
    <property type="component" value="Unassembled WGS sequence"/>
</dbReference>
<dbReference type="VEuPathDB" id="FungiDB:SCODWIG_02551"/>
<dbReference type="PANTHER" id="PTHR10366:SF564">
    <property type="entry name" value="STEROL-4-ALPHA-CARBOXYLATE 3-DEHYDROGENASE, DECARBOXYLATING"/>
    <property type="match status" value="1"/>
</dbReference>